<reference evidence="1" key="1">
    <citation type="submission" date="2020-02" db="EMBL/GenBank/DDBJ databases">
        <authorList>
            <person name="Meier V. D."/>
        </authorList>
    </citation>
    <scope>NUCLEOTIDE SEQUENCE</scope>
    <source>
        <strain evidence="1">AVDCRST_MAG69</strain>
    </source>
</reference>
<dbReference type="EMBL" id="CADCVP010000188">
    <property type="protein sequence ID" value="CAA9499262.1"/>
    <property type="molecule type" value="Genomic_DNA"/>
</dbReference>
<evidence type="ECO:0000313" key="1">
    <source>
        <dbReference type="EMBL" id="CAA9499262.1"/>
    </source>
</evidence>
<dbReference type="AlphaFoldDB" id="A0A6J4SNH4"/>
<name>A0A6J4SNH4_9ACTN</name>
<proteinExistence type="predicted"/>
<protein>
    <submittedName>
        <fullName evidence="1">Uncharacterized protein</fullName>
    </submittedName>
</protein>
<sequence>MLARSLRITTNFATDSYVLDSAATIDLATSTTPSGAPCQGPARQDNAPIGPVIDATSRLTFVTLRGVGLFVVNSMATPMSIVAEYDSATVHPNGCCGVEASGSMFINSGGGTPANPLESDLYSFPLARFSLTPNPPNTPAPTVVFSHDSRGFVDSHGATLTTTAGTCGWPTGPRTAS</sequence>
<accession>A0A6J4SNH4</accession>
<organism evidence="1">
    <name type="scientific">uncultured Solirubrobacteraceae bacterium</name>
    <dbReference type="NCBI Taxonomy" id="1162706"/>
    <lineage>
        <taxon>Bacteria</taxon>
        <taxon>Bacillati</taxon>
        <taxon>Actinomycetota</taxon>
        <taxon>Thermoleophilia</taxon>
        <taxon>Solirubrobacterales</taxon>
        <taxon>Solirubrobacteraceae</taxon>
        <taxon>environmental samples</taxon>
    </lineage>
</organism>
<gene>
    <name evidence="1" type="ORF">AVDCRST_MAG69-1783</name>
</gene>